<reference evidence="2" key="1">
    <citation type="submission" date="2021-02" db="EMBL/GenBank/DDBJ databases">
        <authorList>
            <person name="Nowell W R."/>
        </authorList>
    </citation>
    <scope>NUCLEOTIDE SEQUENCE</scope>
</reference>
<dbReference type="Proteomes" id="UP000663823">
    <property type="component" value="Unassembled WGS sequence"/>
</dbReference>
<dbReference type="PANTHER" id="PTHR11614">
    <property type="entry name" value="PHOSPHOLIPASE-RELATED"/>
    <property type="match status" value="1"/>
</dbReference>
<dbReference type="Gene3D" id="3.40.50.1820">
    <property type="entry name" value="alpha/beta hydrolase"/>
    <property type="match status" value="1"/>
</dbReference>
<feature type="domain" description="Serine aminopeptidase S33" evidence="1">
    <location>
        <begin position="27"/>
        <end position="267"/>
    </location>
</feature>
<dbReference type="Pfam" id="PF12146">
    <property type="entry name" value="Hydrolase_4"/>
    <property type="match status" value="1"/>
</dbReference>
<dbReference type="EMBL" id="CAJNOU010004246">
    <property type="protein sequence ID" value="CAF1433302.1"/>
    <property type="molecule type" value="Genomic_DNA"/>
</dbReference>
<proteinExistence type="predicted"/>
<evidence type="ECO:0000259" key="1">
    <source>
        <dbReference type="Pfam" id="PF12146"/>
    </source>
</evidence>
<evidence type="ECO:0000313" key="3">
    <source>
        <dbReference type="EMBL" id="CAF1433302.1"/>
    </source>
</evidence>
<accession>A0A815JWI2</accession>
<dbReference type="Proteomes" id="UP000663889">
    <property type="component" value="Unassembled WGS sequence"/>
</dbReference>
<dbReference type="SUPFAM" id="SSF53474">
    <property type="entry name" value="alpha/beta-Hydrolases"/>
    <property type="match status" value="1"/>
</dbReference>
<name>A0A815JWI2_9BILA</name>
<dbReference type="InterPro" id="IPR029058">
    <property type="entry name" value="AB_hydrolase_fold"/>
</dbReference>
<evidence type="ECO:0000313" key="2">
    <source>
        <dbReference type="EMBL" id="CAF1387603.1"/>
    </source>
</evidence>
<dbReference type="AlphaFoldDB" id="A0A815JWI2"/>
<protein>
    <recommendedName>
        <fullName evidence="1">Serine aminopeptidase S33 domain-containing protein</fullName>
    </recommendedName>
</protein>
<dbReference type="Proteomes" id="UP000663882">
    <property type="component" value="Unassembled WGS sequence"/>
</dbReference>
<dbReference type="PRINTS" id="PR00111">
    <property type="entry name" value="ABHYDROLASE"/>
</dbReference>
<dbReference type="InterPro" id="IPR000073">
    <property type="entry name" value="AB_hydrolase_1"/>
</dbReference>
<evidence type="ECO:0000313" key="5">
    <source>
        <dbReference type="EMBL" id="CAF4080298.1"/>
    </source>
</evidence>
<comment type="caution">
    <text evidence="2">The sequence shown here is derived from an EMBL/GenBank/DDBJ whole genome shotgun (WGS) entry which is preliminary data.</text>
</comment>
<organism evidence="2">
    <name type="scientific">Rotaria sordida</name>
    <dbReference type="NCBI Taxonomy" id="392033"/>
    <lineage>
        <taxon>Eukaryota</taxon>
        <taxon>Metazoa</taxon>
        <taxon>Spiralia</taxon>
        <taxon>Gnathifera</taxon>
        <taxon>Rotifera</taxon>
        <taxon>Eurotatoria</taxon>
        <taxon>Bdelloidea</taxon>
        <taxon>Philodinida</taxon>
        <taxon>Philodinidae</taxon>
        <taxon>Rotaria</taxon>
    </lineage>
</organism>
<dbReference type="EMBL" id="CAJOBE010009232">
    <property type="protein sequence ID" value="CAF4080298.1"/>
    <property type="molecule type" value="Genomic_DNA"/>
</dbReference>
<dbReference type="Proteomes" id="UP000663874">
    <property type="component" value="Unassembled WGS sequence"/>
</dbReference>
<dbReference type="EMBL" id="CAJOAX010005839">
    <property type="protein sequence ID" value="CAF3961716.1"/>
    <property type="molecule type" value="Genomic_DNA"/>
</dbReference>
<dbReference type="EMBL" id="CAJNOO010004617">
    <property type="protein sequence ID" value="CAF1387603.1"/>
    <property type="molecule type" value="Genomic_DNA"/>
</dbReference>
<dbReference type="InterPro" id="IPR022742">
    <property type="entry name" value="Hydrolase_4"/>
</dbReference>
<sequence>MNNFSLFSRDGLSLTGYHWPVKNSKVPYALLIIIRGLAEHCGRYENVAEFYNRNNFAVISMDLRGHGQSGGPHTFIPSVELIFQDIDILIEEAKRIYPFCPAVLYGHSMGGTLVLSYTLHRYPNKDDECPYQALVATSPWIRLARPLQPPRVILSLIRTACQIRPSLNVPLRFDPRKTTRDEDIIDSYINDSNIRRSATLSIVRNVGGMAMKLDRTKCIFHIPVLIEHGQADLITNHNASLKFSERGKNIDFKSWRNCYHGLHHEPEREEIFNFTLKWIREIIFFENYF</sequence>
<evidence type="ECO:0000313" key="4">
    <source>
        <dbReference type="EMBL" id="CAF3961716.1"/>
    </source>
</evidence>
<dbReference type="InterPro" id="IPR051044">
    <property type="entry name" value="MAG_DAG_Lipase"/>
</dbReference>
<dbReference type="OrthoDB" id="194865at2759"/>
<gene>
    <name evidence="5" type="ORF">FNK824_LOCUS30323</name>
    <name evidence="4" type="ORF">OTI717_LOCUS26940</name>
    <name evidence="2" type="ORF">RFH988_LOCUS34177</name>
    <name evidence="3" type="ORF">SEV965_LOCUS32857</name>
</gene>